<gene>
    <name evidence="1" type="ORF">QFC21_003644</name>
</gene>
<protein>
    <submittedName>
        <fullName evidence="1">Uncharacterized protein</fullName>
    </submittedName>
</protein>
<keyword evidence="2" id="KW-1185">Reference proteome</keyword>
<sequence length="565" mass="64132">MIRRAPSTSTSLISGHLARSTASRTTTLTRGLPSFAGHPSFVYKHRPYTTAGTAITTRSAPVFENPYIDRLKDELTLTQPCFGVRGDEVEVLFEPQDFHKRLLHIIRNAKRRITISTLYIGVEQQELIEAVREALINSPALKVTFISDLLRGTREPFPEPSTATLLLTLVAEFPERVEAYFYRSPKLRGLMEQIVPRRFDEGWGLWHCKWYGADDEVIFTGANLSDSYFTNRQDRYYHLRNAPIILSYLQSLLRLYSSYSYRLHPNPPPSASPHHLMPLARGGKAGSPGGNQKAALLWREPSIHPRAFAAHARATITAFQRSWREMKRGRRIDIDTWIWPMVQAGVLGIQEEEQGVDKVLRAARDMETAWREAQVSHRVMVDLTSGYFGLYKKYKEAVLESRAPYKIIAASPEANGFYGSRGVSHLIPEGYTLLESRFHRDLVQRGRDWNEQSQKGIELTEWNRPGWTYHAKGIWLSEMTQGQPPKPFGTFIGSSNLSTRSLKLDVELSNMILTTSPSLQKALGAEVRGLRAHVARVGEETWRLPERHVSWQARALVALGVEGML</sequence>
<dbReference type="EMBL" id="JASBWT010000011">
    <property type="protein sequence ID" value="KAJ9100600.1"/>
    <property type="molecule type" value="Genomic_DNA"/>
</dbReference>
<accession>A0ACC2VMF1</accession>
<evidence type="ECO:0000313" key="2">
    <source>
        <dbReference type="Proteomes" id="UP001227268"/>
    </source>
</evidence>
<organism evidence="1 2">
    <name type="scientific">Naganishia friedmannii</name>
    <dbReference type="NCBI Taxonomy" id="89922"/>
    <lineage>
        <taxon>Eukaryota</taxon>
        <taxon>Fungi</taxon>
        <taxon>Dikarya</taxon>
        <taxon>Basidiomycota</taxon>
        <taxon>Agaricomycotina</taxon>
        <taxon>Tremellomycetes</taxon>
        <taxon>Filobasidiales</taxon>
        <taxon>Filobasidiaceae</taxon>
        <taxon>Naganishia</taxon>
    </lineage>
</organism>
<evidence type="ECO:0000313" key="1">
    <source>
        <dbReference type="EMBL" id="KAJ9100600.1"/>
    </source>
</evidence>
<dbReference type="Proteomes" id="UP001227268">
    <property type="component" value="Unassembled WGS sequence"/>
</dbReference>
<reference evidence="1" key="1">
    <citation type="submission" date="2023-04" db="EMBL/GenBank/DDBJ databases">
        <title>Draft Genome sequencing of Naganishia species isolated from polar environments using Oxford Nanopore Technology.</title>
        <authorList>
            <person name="Leo P."/>
            <person name="Venkateswaran K."/>
        </authorList>
    </citation>
    <scope>NUCLEOTIDE SEQUENCE</scope>
    <source>
        <strain evidence="1">MNA-CCFEE 5423</strain>
    </source>
</reference>
<proteinExistence type="predicted"/>
<comment type="caution">
    <text evidence="1">The sequence shown here is derived from an EMBL/GenBank/DDBJ whole genome shotgun (WGS) entry which is preliminary data.</text>
</comment>
<name>A0ACC2VMF1_9TREE</name>